<dbReference type="Gene3D" id="1.10.287.950">
    <property type="entry name" value="Methyl-accepting chemotaxis protein"/>
    <property type="match status" value="1"/>
</dbReference>
<sequence length="546" mass="58616">MGRPYDDPIHGGYVMAWLANLRIRSRLVLVLVFSVLALLLLGVFASETIQTETRRATSFIDQEFGAVQVIGEVRVAMANARRYEKDLFLNMGNDEETQRFTGLWAAQVQAVRDAIGKAKPLAQDTEAESLQTMQTGVEAYAGGVKQVMLKIERGELHDPWGANKAMEPTLLEIRRTDEALQALSQSIVSRASHSREALALAGGEAPRVMLVATVFVSVLATLLVLAIVRSILAPIQDLQTTAMAWGQGDLRPSMREGGQDELSDVKRDLGQMHASLAQLVTQVRTGIEMVSNNTSEIASANNALSHRTEQAAIDVQKTTASMGQLSEAVKLTAQAATQAVNAAAQAAEVAQRGGTVVRQVVGTMRDIQTSSQKIADIIQVIDGIAFQTNILALNAAVEAARAGDQGRGFAVVASEVRSLAGRSAEAAREIKAIIVRSVEKVEEGSALVESAGQTMQDIEASVNQLARVVTEIRHAANDQHEGIGLISISMGRIDQATQENAAMVEESAAGAMGLDEETQHLRRAAAVFQLKDDLKGKRPLALLRYA</sequence>
<name>A0A515ERE2_9BURK</name>
<keyword evidence="4" id="KW-0812">Transmembrane</keyword>
<evidence type="ECO:0000313" key="8">
    <source>
        <dbReference type="Proteomes" id="UP000317365"/>
    </source>
</evidence>
<dbReference type="InterPro" id="IPR051310">
    <property type="entry name" value="MCP_chemotaxis"/>
</dbReference>
<reference evidence="8" key="1">
    <citation type="submission" date="2019-02" db="EMBL/GenBank/DDBJ databases">
        <title>Complete genome sequence of Rhodoferax sp. Gr-4.</title>
        <authorList>
            <person name="Jin L."/>
        </authorList>
    </citation>
    <scope>NUCLEOTIDE SEQUENCE [LARGE SCALE GENOMIC DNA]</scope>
    <source>
        <strain evidence="8">Gr-4</strain>
    </source>
</reference>
<dbReference type="SUPFAM" id="SSF58104">
    <property type="entry name" value="Methyl-accepting chemotaxis protein (MCP) signaling domain"/>
    <property type="match status" value="1"/>
</dbReference>
<dbReference type="GO" id="GO:0005886">
    <property type="term" value="C:plasma membrane"/>
    <property type="evidence" value="ECO:0007669"/>
    <property type="project" value="TreeGrafter"/>
</dbReference>
<dbReference type="InterPro" id="IPR003660">
    <property type="entry name" value="HAMP_dom"/>
</dbReference>
<feature type="domain" description="HAMP" evidence="6">
    <location>
        <begin position="229"/>
        <end position="281"/>
    </location>
</feature>
<dbReference type="CDD" id="cd06225">
    <property type="entry name" value="HAMP"/>
    <property type="match status" value="1"/>
</dbReference>
<evidence type="ECO:0000259" key="6">
    <source>
        <dbReference type="PROSITE" id="PS50885"/>
    </source>
</evidence>
<dbReference type="EMBL" id="CP036282">
    <property type="protein sequence ID" value="QDL55257.1"/>
    <property type="molecule type" value="Genomic_DNA"/>
</dbReference>
<keyword evidence="3" id="KW-0807">Transducer</keyword>
<dbReference type="InterPro" id="IPR004089">
    <property type="entry name" value="MCPsignal_dom"/>
</dbReference>
<accession>A0A515ERE2</accession>
<comment type="similarity">
    <text evidence="2">Belongs to the methyl-accepting chemotaxis (MCP) protein family.</text>
</comment>
<dbReference type="PROSITE" id="PS50111">
    <property type="entry name" value="CHEMOTAXIS_TRANSDUC_2"/>
    <property type="match status" value="1"/>
</dbReference>
<evidence type="ECO:0000313" key="7">
    <source>
        <dbReference type="EMBL" id="QDL55257.1"/>
    </source>
</evidence>
<gene>
    <name evidence="7" type="ORF">EXZ61_14385</name>
</gene>
<dbReference type="Pfam" id="PF00015">
    <property type="entry name" value="MCPsignal"/>
    <property type="match status" value="1"/>
</dbReference>
<dbReference type="AlphaFoldDB" id="A0A515ERE2"/>
<organism evidence="7 8">
    <name type="scientific">Rhodoferax aquaticus</name>
    <dbReference type="NCBI Taxonomy" id="2527691"/>
    <lineage>
        <taxon>Bacteria</taxon>
        <taxon>Pseudomonadati</taxon>
        <taxon>Pseudomonadota</taxon>
        <taxon>Betaproteobacteria</taxon>
        <taxon>Burkholderiales</taxon>
        <taxon>Comamonadaceae</taxon>
        <taxon>Rhodoferax</taxon>
    </lineage>
</organism>
<proteinExistence type="inferred from homology"/>
<keyword evidence="8" id="KW-1185">Reference proteome</keyword>
<dbReference type="KEGG" id="rhg:EXZ61_14385"/>
<protein>
    <submittedName>
        <fullName evidence="7">HAMP domain-containing protein</fullName>
    </submittedName>
</protein>
<evidence type="ECO:0000256" key="4">
    <source>
        <dbReference type="SAM" id="Phobius"/>
    </source>
</evidence>
<evidence type="ECO:0000256" key="1">
    <source>
        <dbReference type="ARBA" id="ARBA00004370"/>
    </source>
</evidence>
<evidence type="ECO:0000259" key="5">
    <source>
        <dbReference type="PROSITE" id="PS50111"/>
    </source>
</evidence>
<feature type="domain" description="Methyl-accepting transducer" evidence="5">
    <location>
        <begin position="286"/>
        <end position="515"/>
    </location>
</feature>
<dbReference type="PROSITE" id="PS50885">
    <property type="entry name" value="HAMP"/>
    <property type="match status" value="1"/>
</dbReference>
<dbReference type="GO" id="GO:0006935">
    <property type="term" value="P:chemotaxis"/>
    <property type="evidence" value="ECO:0007669"/>
    <property type="project" value="InterPro"/>
</dbReference>
<feature type="transmembrane region" description="Helical" evidence="4">
    <location>
        <begin position="208"/>
        <end position="228"/>
    </location>
</feature>
<dbReference type="GO" id="GO:0004888">
    <property type="term" value="F:transmembrane signaling receptor activity"/>
    <property type="evidence" value="ECO:0007669"/>
    <property type="project" value="InterPro"/>
</dbReference>
<comment type="subcellular location">
    <subcellularLocation>
        <location evidence="1">Membrane</location>
    </subcellularLocation>
</comment>
<dbReference type="FunFam" id="1.10.287.950:FF:000001">
    <property type="entry name" value="Methyl-accepting chemotaxis sensory transducer"/>
    <property type="match status" value="1"/>
</dbReference>
<dbReference type="InterPro" id="IPR004090">
    <property type="entry name" value="Chemotax_Me-accpt_rcpt"/>
</dbReference>
<keyword evidence="4" id="KW-0472">Membrane</keyword>
<keyword evidence="4" id="KW-1133">Transmembrane helix</keyword>
<dbReference type="Proteomes" id="UP000317365">
    <property type="component" value="Chromosome"/>
</dbReference>
<dbReference type="SMART" id="SM00304">
    <property type="entry name" value="HAMP"/>
    <property type="match status" value="1"/>
</dbReference>
<evidence type="ECO:0000256" key="2">
    <source>
        <dbReference type="ARBA" id="ARBA00029447"/>
    </source>
</evidence>
<evidence type="ECO:0000256" key="3">
    <source>
        <dbReference type="PROSITE-ProRule" id="PRU00284"/>
    </source>
</evidence>
<dbReference type="GO" id="GO:0007165">
    <property type="term" value="P:signal transduction"/>
    <property type="evidence" value="ECO:0007669"/>
    <property type="project" value="UniProtKB-KW"/>
</dbReference>
<dbReference type="Pfam" id="PF00672">
    <property type="entry name" value="HAMP"/>
    <property type="match status" value="1"/>
</dbReference>
<feature type="transmembrane region" description="Helical" evidence="4">
    <location>
        <begin position="27"/>
        <end position="45"/>
    </location>
</feature>
<reference evidence="8" key="2">
    <citation type="journal article" date="2020" name="Int. J. Syst. Evol. Microbiol.">
        <title>Genomic insights into a novel species Rhodoferax aquaticus sp. nov., isolated from freshwater.</title>
        <authorList>
            <person name="Li T."/>
            <person name="Zhuo Y."/>
            <person name="Jin C.Z."/>
            <person name="Wu X."/>
            <person name="Ko S.R."/>
            <person name="Jin F.J."/>
            <person name="Ahn C.Y."/>
            <person name="Oh H.M."/>
            <person name="Lee H.G."/>
            <person name="Jin L."/>
        </authorList>
    </citation>
    <scope>NUCLEOTIDE SEQUENCE [LARGE SCALE GENOMIC DNA]</scope>
    <source>
        <strain evidence="8">Gr-4</strain>
    </source>
</reference>
<dbReference type="SMART" id="SM00283">
    <property type="entry name" value="MA"/>
    <property type="match status" value="1"/>
</dbReference>
<dbReference type="PANTHER" id="PTHR43531">
    <property type="entry name" value="PROTEIN ICFG"/>
    <property type="match status" value="1"/>
</dbReference>
<dbReference type="CDD" id="cd11386">
    <property type="entry name" value="MCP_signal"/>
    <property type="match status" value="1"/>
</dbReference>
<dbReference type="PANTHER" id="PTHR43531:SF7">
    <property type="entry name" value="AEROTAXIS RECEPTOR"/>
    <property type="match status" value="1"/>
</dbReference>
<dbReference type="PRINTS" id="PR00260">
    <property type="entry name" value="CHEMTRNSDUCR"/>
</dbReference>